<feature type="region of interest" description="Disordered" evidence="1">
    <location>
        <begin position="495"/>
        <end position="518"/>
    </location>
</feature>
<dbReference type="InterPro" id="IPR002921">
    <property type="entry name" value="Fungal_lipase-type"/>
</dbReference>
<organism evidence="3">
    <name type="scientific">Picea sitchensis</name>
    <name type="common">Sitka spruce</name>
    <name type="synonym">Pinus sitchensis</name>
    <dbReference type="NCBI Taxonomy" id="3332"/>
    <lineage>
        <taxon>Eukaryota</taxon>
        <taxon>Viridiplantae</taxon>
        <taxon>Streptophyta</taxon>
        <taxon>Embryophyta</taxon>
        <taxon>Tracheophyta</taxon>
        <taxon>Spermatophyta</taxon>
        <taxon>Pinopsida</taxon>
        <taxon>Pinidae</taxon>
        <taxon>Conifers I</taxon>
        <taxon>Pinales</taxon>
        <taxon>Pinaceae</taxon>
        <taxon>Picea</taxon>
    </lineage>
</organism>
<feature type="domain" description="Fungal lipase-type" evidence="2">
    <location>
        <begin position="214"/>
        <end position="391"/>
    </location>
</feature>
<proteinExistence type="evidence at transcript level"/>
<evidence type="ECO:0000313" key="3">
    <source>
        <dbReference type="EMBL" id="ABR16077.1"/>
    </source>
</evidence>
<dbReference type="SUPFAM" id="SSF53474">
    <property type="entry name" value="alpha/beta-Hydrolases"/>
    <property type="match status" value="1"/>
</dbReference>
<dbReference type="Pfam" id="PF01764">
    <property type="entry name" value="Lipase_3"/>
    <property type="match status" value="1"/>
</dbReference>
<name>B8LK97_PICSI</name>
<reference evidence="3" key="1">
    <citation type="submission" date="2007-06" db="EMBL/GenBank/DDBJ databases">
        <title>Full length cDNA sequences from Sitka Spruce (Picea sitchensis).</title>
        <authorList>
            <person name="Ralph S.G."/>
            <person name="Chun H.E."/>
            <person name="Liao N."/>
            <person name="Ali J."/>
            <person name="Reid K."/>
            <person name="Kolosova N."/>
            <person name="Cooper N."/>
            <person name="Cullis C."/>
            <person name="Jancsik S."/>
            <person name="Moore R."/>
            <person name="Mayo M."/>
            <person name="Wagner S."/>
            <person name="Holt R.A."/>
            <person name="Jones S.J.M."/>
            <person name="Marra M.A."/>
            <person name="Ritland C.E."/>
            <person name="Ritland K."/>
            <person name="Bohlmann J."/>
        </authorList>
    </citation>
    <scope>NUCLEOTIDE SEQUENCE</scope>
    <source>
        <tissue evidence="3">Green portion of the leader tissue</tissue>
    </source>
</reference>
<evidence type="ECO:0000259" key="2">
    <source>
        <dbReference type="Pfam" id="PF01764"/>
    </source>
</evidence>
<accession>B8LK97</accession>
<dbReference type="PANTHER" id="PTHR46086:SF3">
    <property type="entry name" value="TRIACYLGLYCEROL LIPASE OBL1"/>
    <property type="match status" value="1"/>
</dbReference>
<dbReference type="InterPro" id="IPR044819">
    <property type="entry name" value="OBL-like"/>
</dbReference>
<dbReference type="InterPro" id="IPR029058">
    <property type="entry name" value="AB_hydrolase_fold"/>
</dbReference>
<sequence length="518" mass="59083">MRSGNYFIVHPDRICISKLFLSLIFQRRLRSDVLESPDSISSEVNENWRIKLSLVLIKLIKSVAVPLAILGTWIEFLLNLLSQNGGVLKTLFGLLNGEGRDIVIPRRGSETFLSLIGLIEHRKNLYDGGITGNHLISSGVIDSTIKPGNRSYADLCVMASAVAYENKLVIRNRVTEHWKMHFVEFFDFWNDHLQKKSTEAFIFCDKEVDAQLIVIAFRGTEPFNADDWETDVDFSWYQYSQFGFKVHLGFLEALGLANRSAKSDIFDNQTNSAFTSCVPPFDIDKEDPEKPLAYSTLRKKLKELLQVHRNAKFMVTGHSLGGALAVLFPAMLFMHKEETLLEKLFAVYTFGQPRVGDEAFAKFMNKNLNDPVPRYFRIVYCNDIVPRVPYDDGIFLYKHFGVCLYYNSCYHEKNLPEEPNRNSSLLYFIPIRINAVWELVQSLLLHYVKGREFKETKLSIFCRILGLLVPGVSAHIPVNYINAIRLGPATLNPTMSTTPHSKAMVTKDREDKALSHHG</sequence>
<dbReference type="EMBL" id="EF676158">
    <property type="protein sequence ID" value="ABR16077.1"/>
    <property type="molecule type" value="mRNA"/>
</dbReference>
<dbReference type="AlphaFoldDB" id="B8LK97"/>
<protein>
    <recommendedName>
        <fullName evidence="2">Fungal lipase-type domain-containing protein</fullName>
    </recommendedName>
</protein>
<dbReference type="GO" id="GO:0006629">
    <property type="term" value="P:lipid metabolic process"/>
    <property type="evidence" value="ECO:0007669"/>
    <property type="project" value="InterPro"/>
</dbReference>
<dbReference type="CDD" id="cd00519">
    <property type="entry name" value="Lipase_3"/>
    <property type="match status" value="1"/>
</dbReference>
<evidence type="ECO:0000256" key="1">
    <source>
        <dbReference type="SAM" id="MobiDB-lite"/>
    </source>
</evidence>
<dbReference type="PANTHER" id="PTHR46086">
    <property type="entry name" value="ALPHA/BETA-HYDROLASES SUPERFAMILY PROTEIN"/>
    <property type="match status" value="1"/>
</dbReference>
<feature type="compositionally biased region" description="Basic and acidic residues" evidence="1">
    <location>
        <begin position="505"/>
        <end position="518"/>
    </location>
</feature>
<dbReference type="Gene3D" id="3.40.50.1820">
    <property type="entry name" value="alpha/beta hydrolase"/>
    <property type="match status" value="1"/>
</dbReference>
<dbReference type="GO" id="GO:0004806">
    <property type="term" value="F:triacylglycerol lipase activity"/>
    <property type="evidence" value="ECO:0007669"/>
    <property type="project" value="InterPro"/>
</dbReference>